<gene>
    <name evidence="1" type="ORF">RI129_013142</name>
</gene>
<evidence type="ECO:0000313" key="1">
    <source>
        <dbReference type="EMBL" id="KAK5638847.1"/>
    </source>
</evidence>
<name>A0AAN7UZV5_9COLE</name>
<keyword evidence="2" id="KW-1185">Reference proteome</keyword>
<comment type="caution">
    <text evidence="1">The sequence shown here is derived from an EMBL/GenBank/DDBJ whole genome shotgun (WGS) entry which is preliminary data.</text>
</comment>
<dbReference type="EMBL" id="JAVRBK010000010">
    <property type="protein sequence ID" value="KAK5638847.1"/>
    <property type="molecule type" value="Genomic_DNA"/>
</dbReference>
<reference evidence="1 2" key="1">
    <citation type="journal article" date="2024" name="Insects">
        <title>An Improved Chromosome-Level Genome Assembly of the Firefly Pyrocoelia pectoralis.</title>
        <authorList>
            <person name="Fu X."/>
            <person name="Meyer-Rochow V.B."/>
            <person name="Ballantyne L."/>
            <person name="Zhu X."/>
        </authorList>
    </citation>
    <scope>NUCLEOTIDE SEQUENCE [LARGE SCALE GENOMIC DNA]</scope>
    <source>
        <strain evidence="1">XCY_ONT2</strain>
    </source>
</reference>
<protein>
    <submittedName>
        <fullName evidence="1">Uncharacterized protein</fullName>
    </submittedName>
</protein>
<accession>A0AAN7UZV5</accession>
<dbReference type="Proteomes" id="UP001329430">
    <property type="component" value="Chromosome 10"/>
</dbReference>
<sequence length="49" mass="5486">MNKDSSVVMFLKALYYDDFKWSVVKSIGIFSLGVRLAQECAGMELLPGQ</sequence>
<evidence type="ECO:0000313" key="2">
    <source>
        <dbReference type="Proteomes" id="UP001329430"/>
    </source>
</evidence>
<proteinExistence type="predicted"/>
<dbReference type="AlphaFoldDB" id="A0AAN7UZV5"/>
<organism evidence="1 2">
    <name type="scientific">Pyrocoelia pectoralis</name>
    <dbReference type="NCBI Taxonomy" id="417401"/>
    <lineage>
        <taxon>Eukaryota</taxon>
        <taxon>Metazoa</taxon>
        <taxon>Ecdysozoa</taxon>
        <taxon>Arthropoda</taxon>
        <taxon>Hexapoda</taxon>
        <taxon>Insecta</taxon>
        <taxon>Pterygota</taxon>
        <taxon>Neoptera</taxon>
        <taxon>Endopterygota</taxon>
        <taxon>Coleoptera</taxon>
        <taxon>Polyphaga</taxon>
        <taxon>Elateriformia</taxon>
        <taxon>Elateroidea</taxon>
        <taxon>Lampyridae</taxon>
        <taxon>Lampyrinae</taxon>
        <taxon>Pyrocoelia</taxon>
    </lineage>
</organism>